<comment type="caution">
    <text evidence="2">The sequence shown here is derived from an EMBL/GenBank/DDBJ whole genome shotgun (WGS) entry which is preliminary data.</text>
</comment>
<dbReference type="Proteomes" id="UP001501757">
    <property type="component" value="Unassembled WGS sequence"/>
</dbReference>
<accession>A0ABN0XPC6</accession>
<protein>
    <submittedName>
        <fullName evidence="2">Uncharacterized protein</fullName>
    </submittedName>
</protein>
<proteinExistence type="predicted"/>
<keyword evidence="1" id="KW-0472">Membrane</keyword>
<keyword evidence="1" id="KW-1133">Transmembrane helix</keyword>
<evidence type="ECO:0000256" key="1">
    <source>
        <dbReference type="SAM" id="Phobius"/>
    </source>
</evidence>
<evidence type="ECO:0000313" key="3">
    <source>
        <dbReference type="Proteomes" id="UP001501757"/>
    </source>
</evidence>
<dbReference type="EMBL" id="BAAAEI010000023">
    <property type="protein sequence ID" value="GAA0369216.1"/>
    <property type="molecule type" value="Genomic_DNA"/>
</dbReference>
<sequence length="65" mass="7052">MFALLLALLFAGFVIVVTMCSYKLGKTKTENPRLAALIGLLVAFLPPLALIYLAILLFKDDVAIV</sequence>
<evidence type="ECO:0000313" key="2">
    <source>
        <dbReference type="EMBL" id="GAA0369216.1"/>
    </source>
</evidence>
<name>A0ABN0XPC6_9ALTE</name>
<organism evidence="2 3">
    <name type="scientific">Bowmanella denitrificans</name>
    <dbReference type="NCBI Taxonomy" id="366582"/>
    <lineage>
        <taxon>Bacteria</taxon>
        <taxon>Pseudomonadati</taxon>
        <taxon>Pseudomonadota</taxon>
        <taxon>Gammaproteobacteria</taxon>
        <taxon>Alteromonadales</taxon>
        <taxon>Alteromonadaceae</taxon>
        <taxon>Bowmanella</taxon>
    </lineage>
</organism>
<feature type="transmembrane region" description="Helical" evidence="1">
    <location>
        <begin position="36"/>
        <end position="58"/>
    </location>
</feature>
<keyword evidence="3" id="KW-1185">Reference proteome</keyword>
<dbReference type="RefSeq" id="WP_343846965.1">
    <property type="nucleotide sequence ID" value="NZ_BAAAEI010000023.1"/>
</dbReference>
<reference evidence="2 3" key="1">
    <citation type="journal article" date="2019" name="Int. J. Syst. Evol. Microbiol.">
        <title>The Global Catalogue of Microorganisms (GCM) 10K type strain sequencing project: providing services to taxonomists for standard genome sequencing and annotation.</title>
        <authorList>
            <consortium name="The Broad Institute Genomics Platform"/>
            <consortium name="The Broad Institute Genome Sequencing Center for Infectious Disease"/>
            <person name="Wu L."/>
            <person name="Ma J."/>
        </authorList>
    </citation>
    <scope>NUCLEOTIDE SEQUENCE [LARGE SCALE GENOMIC DNA]</scope>
    <source>
        <strain evidence="2 3">JCM 13378</strain>
    </source>
</reference>
<keyword evidence="1" id="KW-0812">Transmembrane</keyword>
<gene>
    <name evidence="2" type="ORF">GCM10009092_36840</name>
</gene>